<dbReference type="Gene3D" id="1.10.287.100">
    <property type="match status" value="1"/>
</dbReference>
<dbReference type="Proteomes" id="UP001592581">
    <property type="component" value="Unassembled WGS sequence"/>
</dbReference>
<proteinExistence type="predicted"/>
<evidence type="ECO:0000256" key="3">
    <source>
        <dbReference type="ARBA" id="ARBA00023163"/>
    </source>
</evidence>
<sequence length="159" mass="17073">MATGEPAELAAAAAEIRQAVTGLARQMRAGRSPEALSVNKLSVLARLRRSGPATPGELAAAEHQQPQSLTRVFAELEQTGLITRSRDERDRRQFVLALTGAGREALARDMAERDRWLAAALGGLTPTEREVLRLAASLMDRLAEDGPGSTEAAHRTTTH</sequence>
<dbReference type="PANTHER" id="PTHR39515:SF2">
    <property type="entry name" value="HTH-TYPE TRANSCRIPTIONAL REGULATOR RV0880"/>
    <property type="match status" value="1"/>
</dbReference>
<feature type="domain" description="HTH marR-type" evidence="4">
    <location>
        <begin position="6"/>
        <end position="144"/>
    </location>
</feature>
<reference evidence="5 6" key="1">
    <citation type="submission" date="2024-06" db="EMBL/GenBank/DDBJ databases">
        <authorList>
            <person name="Lee S.D."/>
        </authorList>
    </citation>
    <scope>NUCLEOTIDE SEQUENCE [LARGE SCALE GENOMIC DNA]</scope>
    <source>
        <strain evidence="5 6">N1-10</strain>
    </source>
</reference>
<protein>
    <submittedName>
        <fullName evidence="5">MarR family transcriptional regulator</fullName>
    </submittedName>
</protein>
<comment type="caution">
    <text evidence="5">The sequence shown here is derived from an EMBL/GenBank/DDBJ whole genome shotgun (WGS) entry which is preliminary data.</text>
</comment>
<dbReference type="SMART" id="SM00347">
    <property type="entry name" value="HTH_MARR"/>
    <property type="match status" value="1"/>
</dbReference>
<evidence type="ECO:0000256" key="1">
    <source>
        <dbReference type="ARBA" id="ARBA00023015"/>
    </source>
</evidence>
<dbReference type="Gene3D" id="1.10.10.10">
    <property type="entry name" value="Winged helix-like DNA-binding domain superfamily/Winged helix DNA-binding domain"/>
    <property type="match status" value="1"/>
</dbReference>
<dbReference type="InterPro" id="IPR052526">
    <property type="entry name" value="HTH-type_Bedaq_tolerance"/>
</dbReference>
<dbReference type="RefSeq" id="WP_380567199.1">
    <property type="nucleotide sequence ID" value="NZ_JBEUKS010000011.1"/>
</dbReference>
<organism evidence="5 6">
    <name type="scientific">Streptacidiphilus jeojiensis</name>
    <dbReference type="NCBI Taxonomy" id="3229225"/>
    <lineage>
        <taxon>Bacteria</taxon>
        <taxon>Bacillati</taxon>
        <taxon>Actinomycetota</taxon>
        <taxon>Actinomycetes</taxon>
        <taxon>Kitasatosporales</taxon>
        <taxon>Streptomycetaceae</taxon>
        <taxon>Streptacidiphilus</taxon>
    </lineage>
</organism>
<dbReference type="InterPro" id="IPR036388">
    <property type="entry name" value="WH-like_DNA-bd_sf"/>
</dbReference>
<dbReference type="EMBL" id="JBEUKS010000011">
    <property type="protein sequence ID" value="MFC1442194.1"/>
    <property type="molecule type" value="Genomic_DNA"/>
</dbReference>
<dbReference type="PROSITE" id="PS01117">
    <property type="entry name" value="HTH_MARR_1"/>
    <property type="match status" value="1"/>
</dbReference>
<name>A0ABV6XVA5_9ACTN</name>
<dbReference type="InterPro" id="IPR036390">
    <property type="entry name" value="WH_DNA-bd_sf"/>
</dbReference>
<keyword evidence="3" id="KW-0804">Transcription</keyword>
<evidence type="ECO:0000313" key="5">
    <source>
        <dbReference type="EMBL" id="MFC1442194.1"/>
    </source>
</evidence>
<evidence type="ECO:0000259" key="4">
    <source>
        <dbReference type="PROSITE" id="PS50995"/>
    </source>
</evidence>
<gene>
    <name evidence="5" type="ORF">ABUW04_28475</name>
</gene>
<dbReference type="Pfam" id="PF01047">
    <property type="entry name" value="MarR"/>
    <property type="match status" value="1"/>
</dbReference>
<keyword evidence="1" id="KW-0805">Transcription regulation</keyword>
<dbReference type="PANTHER" id="PTHR39515">
    <property type="entry name" value="CONSERVED PROTEIN"/>
    <property type="match status" value="1"/>
</dbReference>
<evidence type="ECO:0000313" key="6">
    <source>
        <dbReference type="Proteomes" id="UP001592581"/>
    </source>
</evidence>
<dbReference type="InterPro" id="IPR000835">
    <property type="entry name" value="HTH_MarR-typ"/>
</dbReference>
<keyword evidence="6" id="KW-1185">Reference proteome</keyword>
<accession>A0ABV6XVA5</accession>
<keyword evidence="2" id="KW-0238">DNA-binding</keyword>
<dbReference type="SUPFAM" id="SSF46785">
    <property type="entry name" value="Winged helix' DNA-binding domain"/>
    <property type="match status" value="1"/>
</dbReference>
<dbReference type="InterPro" id="IPR023187">
    <property type="entry name" value="Tscrpt_reg_MarR-type_CS"/>
</dbReference>
<dbReference type="PROSITE" id="PS50995">
    <property type="entry name" value="HTH_MARR_2"/>
    <property type="match status" value="1"/>
</dbReference>
<evidence type="ECO:0000256" key="2">
    <source>
        <dbReference type="ARBA" id="ARBA00023125"/>
    </source>
</evidence>